<sequence>MSERIDAFRLTEMFRGLAGDPGVARMLDELSVDDLRRISDAALRLHEMIEDRLV</sequence>
<gene>
    <name evidence="1" type="ORF">ABT322_22985</name>
</gene>
<evidence type="ECO:0000313" key="1">
    <source>
        <dbReference type="EMBL" id="MER6906554.1"/>
    </source>
</evidence>
<accession>A0ABV1VKI0</accession>
<reference evidence="1 2" key="1">
    <citation type="submission" date="2024-06" db="EMBL/GenBank/DDBJ databases">
        <title>The Natural Products Discovery Center: Release of the First 8490 Sequenced Strains for Exploring Actinobacteria Biosynthetic Diversity.</title>
        <authorList>
            <person name="Kalkreuter E."/>
            <person name="Kautsar S.A."/>
            <person name="Yang D."/>
            <person name="Bader C.D."/>
            <person name="Teijaro C.N."/>
            <person name="Fluegel L."/>
            <person name="Davis C.M."/>
            <person name="Simpson J.R."/>
            <person name="Lauterbach L."/>
            <person name="Steele A.D."/>
            <person name="Gui C."/>
            <person name="Meng S."/>
            <person name="Li G."/>
            <person name="Viehrig K."/>
            <person name="Ye F."/>
            <person name="Su P."/>
            <person name="Kiefer A.F."/>
            <person name="Nichols A."/>
            <person name="Cepeda A.J."/>
            <person name="Yan W."/>
            <person name="Fan B."/>
            <person name="Jiang Y."/>
            <person name="Adhikari A."/>
            <person name="Zheng C.-J."/>
            <person name="Schuster L."/>
            <person name="Cowan T.M."/>
            <person name="Smanski M.J."/>
            <person name="Chevrette M.G."/>
            <person name="De Carvalho L.P.S."/>
            <person name="Shen B."/>
        </authorList>
    </citation>
    <scope>NUCLEOTIDE SEQUENCE [LARGE SCALE GENOMIC DNA]</scope>
    <source>
        <strain evidence="1 2">NPDC000632</strain>
    </source>
</reference>
<evidence type="ECO:0000313" key="2">
    <source>
        <dbReference type="Proteomes" id="UP001490330"/>
    </source>
</evidence>
<dbReference type="RefSeq" id="WP_350721435.1">
    <property type="nucleotide sequence ID" value="NZ_JBEPCO010000026.1"/>
</dbReference>
<proteinExistence type="predicted"/>
<dbReference type="Proteomes" id="UP001490330">
    <property type="component" value="Unassembled WGS sequence"/>
</dbReference>
<organism evidence="1 2">
    <name type="scientific">Streptomyces flaveolus</name>
    <dbReference type="NCBI Taxonomy" id="67297"/>
    <lineage>
        <taxon>Bacteria</taxon>
        <taxon>Bacillati</taxon>
        <taxon>Actinomycetota</taxon>
        <taxon>Actinomycetes</taxon>
        <taxon>Kitasatosporales</taxon>
        <taxon>Streptomycetaceae</taxon>
        <taxon>Streptomyces</taxon>
    </lineage>
</organism>
<keyword evidence="2" id="KW-1185">Reference proteome</keyword>
<dbReference type="EMBL" id="JBEPCV010000023">
    <property type="protein sequence ID" value="MER6906554.1"/>
    <property type="molecule type" value="Genomic_DNA"/>
</dbReference>
<protein>
    <submittedName>
        <fullName evidence="1">Uncharacterized protein</fullName>
    </submittedName>
</protein>
<name>A0ABV1VKI0_9ACTN</name>
<comment type="caution">
    <text evidence="1">The sequence shown here is derived from an EMBL/GenBank/DDBJ whole genome shotgun (WGS) entry which is preliminary data.</text>
</comment>